<dbReference type="InterPro" id="IPR050736">
    <property type="entry name" value="Sensor_HK_Regulatory"/>
</dbReference>
<name>A0ABD5T4R7_9EURY</name>
<evidence type="ECO:0000256" key="1">
    <source>
        <dbReference type="ARBA" id="ARBA00000085"/>
    </source>
</evidence>
<dbReference type="CDD" id="cd00075">
    <property type="entry name" value="HATPase"/>
    <property type="match status" value="1"/>
</dbReference>
<keyword evidence="4" id="KW-0808">Transferase</keyword>
<dbReference type="Gene3D" id="3.30.565.10">
    <property type="entry name" value="Histidine kinase-like ATPase, C-terminal domain"/>
    <property type="match status" value="1"/>
</dbReference>
<dbReference type="InterPro" id="IPR003018">
    <property type="entry name" value="GAF"/>
</dbReference>
<keyword evidence="5 8" id="KW-0418">Kinase</keyword>
<dbReference type="GO" id="GO:0004673">
    <property type="term" value="F:protein histidine kinase activity"/>
    <property type="evidence" value="ECO:0007669"/>
    <property type="project" value="UniProtKB-EC"/>
</dbReference>
<dbReference type="EC" id="2.7.13.3" evidence="2"/>
<accession>A0ABD5T4R7</accession>
<dbReference type="GO" id="GO:0000160">
    <property type="term" value="P:phosphorelay signal transduction system"/>
    <property type="evidence" value="ECO:0007669"/>
    <property type="project" value="UniProtKB-KW"/>
</dbReference>
<dbReference type="AlphaFoldDB" id="A0ABD5T4R7"/>
<reference evidence="8 9" key="1">
    <citation type="journal article" date="2019" name="Int. J. Syst. Evol. Microbiol.">
        <title>The Global Catalogue of Microorganisms (GCM) 10K type strain sequencing project: providing services to taxonomists for standard genome sequencing and annotation.</title>
        <authorList>
            <consortium name="The Broad Institute Genomics Platform"/>
            <consortium name="The Broad Institute Genome Sequencing Center for Infectious Disease"/>
            <person name="Wu L."/>
            <person name="Ma J."/>
        </authorList>
    </citation>
    <scope>NUCLEOTIDE SEQUENCE [LARGE SCALE GENOMIC DNA]</scope>
    <source>
        <strain evidence="8 9">PJ61</strain>
    </source>
</reference>
<dbReference type="EMBL" id="JBHSWT010000639">
    <property type="protein sequence ID" value="MFC6772102.1"/>
    <property type="molecule type" value="Genomic_DNA"/>
</dbReference>
<keyword evidence="6" id="KW-0902">Two-component regulatory system</keyword>
<dbReference type="InterPro" id="IPR029016">
    <property type="entry name" value="GAF-like_dom_sf"/>
</dbReference>
<dbReference type="Gene3D" id="3.30.450.40">
    <property type="match status" value="1"/>
</dbReference>
<dbReference type="Pfam" id="PF00512">
    <property type="entry name" value="HisKA"/>
    <property type="match status" value="1"/>
</dbReference>
<gene>
    <name evidence="8" type="ORF">ACFQDD_11350</name>
</gene>
<dbReference type="InterPro" id="IPR004358">
    <property type="entry name" value="Sig_transdc_His_kin-like_C"/>
</dbReference>
<dbReference type="PANTHER" id="PTHR43711">
    <property type="entry name" value="TWO-COMPONENT HISTIDINE KINASE"/>
    <property type="match status" value="1"/>
</dbReference>
<dbReference type="InterPro" id="IPR005467">
    <property type="entry name" value="His_kinase_dom"/>
</dbReference>
<evidence type="ECO:0000256" key="2">
    <source>
        <dbReference type="ARBA" id="ARBA00012438"/>
    </source>
</evidence>
<comment type="caution">
    <text evidence="8">The sequence shown here is derived from an EMBL/GenBank/DDBJ whole genome shotgun (WGS) entry which is preliminary data.</text>
</comment>
<dbReference type="InterPro" id="IPR036097">
    <property type="entry name" value="HisK_dim/P_sf"/>
</dbReference>
<sequence>MSAETPEEVAQRGIQAVSNILGLPISTVFFEQEGTLEPVESSETANELFDEISTLKPGESAAWQAYKSGQPMRVADITQLETIQNPQTPITAEMIIPLSEYGVLIIGDTEGGEFDDEDYTLAQILGDNISTSLERVDREQRLRAREQELSEQNDRLEMFTSVVSHDLRNPLSVAEGYTELAQQEAGELKALEKVEQALKRMDSLIDELLTLAQQGESIDEKEPISVERVAAEAWETAETKQATLNITEDGRFGGDRNRIQQLLENLFRNAVEHGGESVTVTVGAIDGNGFYVEDDGSGIPEDKRDDIFEHGYTTSEDGTGFGLTIVDKIAEAHNGTISVLEGRNGGARFEIRELDTVV</sequence>
<dbReference type="SUPFAM" id="SSF55781">
    <property type="entry name" value="GAF domain-like"/>
    <property type="match status" value="1"/>
</dbReference>
<keyword evidence="9" id="KW-1185">Reference proteome</keyword>
<dbReference type="Proteomes" id="UP001596274">
    <property type="component" value="Unassembled WGS sequence"/>
</dbReference>
<dbReference type="InterPro" id="IPR036890">
    <property type="entry name" value="HATPase_C_sf"/>
</dbReference>
<dbReference type="CDD" id="cd00082">
    <property type="entry name" value="HisKA"/>
    <property type="match status" value="1"/>
</dbReference>
<proteinExistence type="predicted"/>
<evidence type="ECO:0000256" key="4">
    <source>
        <dbReference type="ARBA" id="ARBA00022679"/>
    </source>
</evidence>
<dbReference type="SMART" id="SM00387">
    <property type="entry name" value="HATPase_c"/>
    <property type="match status" value="1"/>
</dbReference>
<evidence type="ECO:0000256" key="5">
    <source>
        <dbReference type="ARBA" id="ARBA00022777"/>
    </source>
</evidence>
<dbReference type="PRINTS" id="PR00344">
    <property type="entry name" value="BCTRLSENSOR"/>
</dbReference>
<dbReference type="Gene3D" id="1.10.287.130">
    <property type="match status" value="1"/>
</dbReference>
<evidence type="ECO:0000256" key="3">
    <source>
        <dbReference type="ARBA" id="ARBA00022553"/>
    </source>
</evidence>
<dbReference type="PANTHER" id="PTHR43711:SF1">
    <property type="entry name" value="HISTIDINE KINASE 1"/>
    <property type="match status" value="1"/>
</dbReference>
<dbReference type="PROSITE" id="PS50109">
    <property type="entry name" value="HIS_KIN"/>
    <property type="match status" value="1"/>
</dbReference>
<evidence type="ECO:0000259" key="7">
    <source>
        <dbReference type="PROSITE" id="PS50109"/>
    </source>
</evidence>
<dbReference type="InterPro" id="IPR003594">
    <property type="entry name" value="HATPase_dom"/>
</dbReference>
<dbReference type="SUPFAM" id="SSF55874">
    <property type="entry name" value="ATPase domain of HSP90 chaperone/DNA topoisomerase II/histidine kinase"/>
    <property type="match status" value="1"/>
</dbReference>
<evidence type="ECO:0000313" key="9">
    <source>
        <dbReference type="Proteomes" id="UP001596274"/>
    </source>
</evidence>
<dbReference type="SMART" id="SM00388">
    <property type="entry name" value="HisKA"/>
    <property type="match status" value="1"/>
</dbReference>
<feature type="domain" description="Histidine kinase" evidence="7">
    <location>
        <begin position="162"/>
        <end position="352"/>
    </location>
</feature>
<keyword evidence="3" id="KW-0597">Phosphoprotein</keyword>
<organism evidence="8 9">
    <name type="scientific">Halorubrum pallidum</name>
    <dbReference type="NCBI Taxonomy" id="1526114"/>
    <lineage>
        <taxon>Archaea</taxon>
        <taxon>Methanobacteriati</taxon>
        <taxon>Methanobacteriota</taxon>
        <taxon>Stenosarchaea group</taxon>
        <taxon>Halobacteria</taxon>
        <taxon>Halobacteriales</taxon>
        <taxon>Haloferacaceae</taxon>
        <taxon>Halorubrum</taxon>
    </lineage>
</organism>
<dbReference type="Pfam" id="PF02518">
    <property type="entry name" value="HATPase_c"/>
    <property type="match status" value="1"/>
</dbReference>
<dbReference type="InterPro" id="IPR003661">
    <property type="entry name" value="HisK_dim/P_dom"/>
</dbReference>
<evidence type="ECO:0000256" key="6">
    <source>
        <dbReference type="ARBA" id="ARBA00023012"/>
    </source>
</evidence>
<protein>
    <recommendedName>
        <fullName evidence="2">histidine kinase</fullName>
        <ecNumber evidence="2">2.7.13.3</ecNumber>
    </recommendedName>
</protein>
<dbReference type="SMART" id="SM00065">
    <property type="entry name" value="GAF"/>
    <property type="match status" value="1"/>
</dbReference>
<comment type="catalytic activity">
    <reaction evidence="1">
        <text>ATP + protein L-histidine = ADP + protein N-phospho-L-histidine.</text>
        <dbReference type="EC" id="2.7.13.3"/>
    </reaction>
</comment>
<dbReference type="SUPFAM" id="SSF47384">
    <property type="entry name" value="Homodimeric domain of signal transducing histidine kinase"/>
    <property type="match status" value="1"/>
</dbReference>
<evidence type="ECO:0000313" key="8">
    <source>
        <dbReference type="EMBL" id="MFC6772102.1"/>
    </source>
</evidence>
<dbReference type="Pfam" id="PF13185">
    <property type="entry name" value="GAF_2"/>
    <property type="match status" value="1"/>
</dbReference>